<dbReference type="AlphaFoldDB" id="R7AD39"/>
<keyword evidence="1" id="KW-1133">Transmembrane helix</keyword>
<keyword evidence="1" id="KW-0472">Membrane</keyword>
<comment type="caution">
    <text evidence="2">The sequence shown here is derived from an EMBL/GenBank/DDBJ whole genome shotgun (WGS) entry which is preliminary data.</text>
</comment>
<sequence length="44" mass="4894">MEQTVQTYLPDIVSTGVCCGFVLATIFNLTARVISTALIPFRRF</sequence>
<gene>
    <name evidence="2" type="ORF">BN656_02192</name>
</gene>
<name>R7AD39_9FIRM</name>
<evidence type="ECO:0000256" key="1">
    <source>
        <dbReference type="SAM" id="Phobius"/>
    </source>
</evidence>
<reference evidence="2" key="1">
    <citation type="submission" date="2012-11" db="EMBL/GenBank/DDBJ databases">
        <title>Dependencies among metagenomic species, viruses, plasmids and units of genetic variation.</title>
        <authorList>
            <person name="Nielsen H.B."/>
            <person name="Almeida M."/>
            <person name="Juncker A.S."/>
            <person name="Rasmussen S."/>
            <person name="Li J."/>
            <person name="Sunagawa S."/>
            <person name="Plichta D."/>
            <person name="Gautier L."/>
            <person name="Le Chatelier E."/>
            <person name="Peletier E."/>
            <person name="Bonde I."/>
            <person name="Nielsen T."/>
            <person name="Manichanh C."/>
            <person name="Arumugam M."/>
            <person name="Batto J."/>
            <person name="Santos M.B.Q.D."/>
            <person name="Blom N."/>
            <person name="Borruel N."/>
            <person name="Burgdorf K.S."/>
            <person name="Boumezbeur F."/>
            <person name="Casellas F."/>
            <person name="Dore J."/>
            <person name="Guarner F."/>
            <person name="Hansen T."/>
            <person name="Hildebrand F."/>
            <person name="Kaas R.S."/>
            <person name="Kennedy S."/>
            <person name="Kristiansen K."/>
            <person name="Kultima J.R."/>
            <person name="Leonard P."/>
            <person name="Levenez F."/>
            <person name="Lund O."/>
            <person name="Moumen B."/>
            <person name="Le Paslier D."/>
            <person name="Pons N."/>
            <person name="Pedersen O."/>
            <person name="Prifti E."/>
            <person name="Qin J."/>
            <person name="Raes J."/>
            <person name="Tap J."/>
            <person name="Tims S."/>
            <person name="Ussery D.W."/>
            <person name="Yamada T."/>
            <person name="MetaHit consortium"/>
            <person name="Renault P."/>
            <person name="Sicheritz-Ponten T."/>
            <person name="Bork P."/>
            <person name="Wang J."/>
            <person name="Brunak S."/>
            <person name="Ehrlich S.D."/>
        </authorList>
    </citation>
    <scope>NUCLEOTIDE SEQUENCE [LARGE SCALE GENOMIC DNA]</scope>
</reference>
<dbReference type="Proteomes" id="UP000018141">
    <property type="component" value="Unassembled WGS sequence"/>
</dbReference>
<evidence type="ECO:0000313" key="2">
    <source>
        <dbReference type="EMBL" id="CDD58713.1"/>
    </source>
</evidence>
<evidence type="ECO:0000313" key="3">
    <source>
        <dbReference type="Proteomes" id="UP000018141"/>
    </source>
</evidence>
<accession>R7AD39</accession>
<protein>
    <submittedName>
        <fullName evidence="2">Uncharacterized protein</fullName>
    </submittedName>
</protein>
<organism evidence="2 3">
    <name type="scientific">Bacteroides pectinophilus CAG:437</name>
    <dbReference type="NCBI Taxonomy" id="1263051"/>
    <lineage>
        <taxon>Bacteria</taxon>
        <taxon>Bacillati</taxon>
        <taxon>Bacillota</taxon>
        <taxon>Clostridia</taxon>
        <taxon>Eubacteriales</taxon>
    </lineage>
</organism>
<keyword evidence="1" id="KW-0812">Transmembrane</keyword>
<proteinExistence type="predicted"/>
<feature type="transmembrane region" description="Helical" evidence="1">
    <location>
        <begin position="12"/>
        <end position="34"/>
    </location>
</feature>
<dbReference type="EMBL" id="CBHH010000059">
    <property type="protein sequence ID" value="CDD58713.1"/>
    <property type="molecule type" value="Genomic_DNA"/>
</dbReference>